<evidence type="ECO:0000313" key="5">
    <source>
        <dbReference type="Proteomes" id="UP001152798"/>
    </source>
</evidence>
<feature type="region of interest" description="Disordered" evidence="2">
    <location>
        <begin position="46"/>
        <end position="82"/>
    </location>
</feature>
<keyword evidence="5" id="KW-1185">Reference proteome</keyword>
<keyword evidence="3" id="KW-0812">Transmembrane</keyword>
<proteinExistence type="inferred from homology"/>
<dbReference type="AlphaFoldDB" id="A0A9P0H8X8"/>
<gene>
    <name evidence="4" type="ORF">NEZAVI_LOCUS7387</name>
</gene>
<evidence type="ECO:0000313" key="4">
    <source>
        <dbReference type="EMBL" id="CAH1397591.1"/>
    </source>
</evidence>
<evidence type="ECO:0000256" key="2">
    <source>
        <dbReference type="SAM" id="MobiDB-lite"/>
    </source>
</evidence>
<feature type="compositionally biased region" description="Low complexity" evidence="2">
    <location>
        <begin position="153"/>
        <end position="162"/>
    </location>
</feature>
<evidence type="ECO:0000256" key="3">
    <source>
        <dbReference type="SAM" id="Phobius"/>
    </source>
</evidence>
<dbReference type="Proteomes" id="UP001152798">
    <property type="component" value="Chromosome 3"/>
</dbReference>
<dbReference type="EMBL" id="OV725079">
    <property type="protein sequence ID" value="CAH1397591.1"/>
    <property type="molecule type" value="Genomic_DNA"/>
</dbReference>
<accession>A0A9P0H8X8</accession>
<organism evidence="4 5">
    <name type="scientific">Nezara viridula</name>
    <name type="common">Southern green stink bug</name>
    <name type="synonym">Cimex viridulus</name>
    <dbReference type="NCBI Taxonomy" id="85310"/>
    <lineage>
        <taxon>Eukaryota</taxon>
        <taxon>Metazoa</taxon>
        <taxon>Ecdysozoa</taxon>
        <taxon>Arthropoda</taxon>
        <taxon>Hexapoda</taxon>
        <taxon>Insecta</taxon>
        <taxon>Pterygota</taxon>
        <taxon>Neoptera</taxon>
        <taxon>Paraneoptera</taxon>
        <taxon>Hemiptera</taxon>
        <taxon>Heteroptera</taxon>
        <taxon>Panheteroptera</taxon>
        <taxon>Pentatomomorpha</taxon>
        <taxon>Pentatomoidea</taxon>
        <taxon>Pentatomidae</taxon>
        <taxon>Pentatominae</taxon>
        <taxon>Nezara</taxon>
    </lineage>
</organism>
<sequence>MKSHYRGHKMAIWLNLIPQLHQPGDQDVSMRHHHFHERASHYYAGAVRPESFTRAPPTTGVPEGGSEPLECPPNSTSDEPLGLSGVEEAQELERNYYSTSTAFGITLGLGCLLLLLNALIFSAIYIQRRRKKRPEPEAVEMKERKPPPPTPPLRTSSVPVTPATVKKRVQIQEISV</sequence>
<comment type="similarity">
    <text evidence="1">Belongs to the type-B carboxylesterase/lipase family.</text>
</comment>
<keyword evidence="3" id="KW-0472">Membrane</keyword>
<dbReference type="PANTHER" id="PTHR43903">
    <property type="entry name" value="NEUROLIGIN"/>
    <property type="match status" value="1"/>
</dbReference>
<evidence type="ECO:0000256" key="1">
    <source>
        <dbReference type="ARBA" id="ARBA00005964"/>
    </source>
</evidence>
<feature type="transmembrane region" description="Helical" evidence="3">
    <location>
        <begin position="102"/>
        <end position="126"/>
    </location>
</feature>
<name>A0A9P0H8X8_NEZVI</name>
<keyword evidence="3" id="KW-1133">Transmembrane helix</keyword>
<dbReference type="OrthoDB" id="3200163at2759"/>
<protein>
    <submittedName>
        <fullName evidence="4">Uncharacterized protein</fullName>
    </submittedName>
</protein>
<feature type="compositionally biased region" description="Basic and acidic residues" evidence="2">
    <location>
        <begin position="134"/>
        <end position="146"/>
    </location>
</feature>
<reference evidence="4" key="1">
    <citation type="submission" date="2022-01" db="EMBL/GenBank/DDBJ databases">
        <authorList>
            <person name="King R."/>
        </authorList>
    </citation>
    <scope>NUCLEOTIDE SEQUENCE</scope>
</reference>
<feature type="region of interest" description="Disordered" evidence="2">
    <location>
        <begin position="132"/>
        <end position="162"/>
    </location>
</feature>
<dbReference type="InterPro" id="IPR051093">
    <property type="entry name" value="Neuroligin/BSAL"/>
</dbReference>